<feature type="transmembrane region" description="Helical" evidence="2">
    <location>
        <begin position="408"/>
        <end position="435"/>
    </location>
</feature>
<keyword evidence="2" id="KW-1133">Transmembrane helix</keyword>
<feature type="compositionally biased region" description="Low complexity" evidence="1">
    <location>
        <begin position="173"/>
        <end position="187"/>
    </location>
</feature>
<feature type="region of interest" description="Disordered" evidence="1">
    <location>
        <begin position="171"/>
        <end position="190"/>
    </location>
</feature>
<dbReference type="OrthoDB" id="612216at2759"/>
<keyword evidence="5" id="KW-1185">Reference proteome</keyword>
<dbReference type="Proteomes" id="UP000604825">
    <property type="component" value="Unassembled WGS sequence"/>
</dbReference>
<feature type="compositionally biased region" description="Polar residues" evidence="1">
    <location>
        <begin position="1"/>
        <end position="11"/>
    </location>
</feature>
<reference evidence="4" key="1">
    <citation type="submission" date="2020-10" db="EMBL/GenBank/DDBJ databases">
        <authorList>
            <person name="Han B."/>
            <person name="Lu T."/>
            <person name="Zhao Q."/>
            <person name="Huang X."/>
            <person name="Zhao Y."/>
        </authorList>
    </citation>
    <scope>NUCLEOTIDE SEQUENCE</scope>
</reference>
<dbReference type="AlphaFoldDB" id="A0A811N3X3"/>
<name>A0A811N3X3_9POAL</name>
<dbReference type="InterPro" id="IPR036047">
    <property type="entry name" value="F-box-like_dom_sf"/>
</dbReference>
<keyword evidence="2" id="KW-0812">Transmembrane</keyword>
<dbReference type="InterPro" id="IPR053781">
    <property type="entry name" value="F-box_AtFBL13-like"/>
</dbReference>
<evidence type="ECO:0000256" key="2">
    <source>
        <dbReference type="SAM" id="Phobius"/>
    </source>
</evidence>
<gene>
    <name evidence="4" type="ORF">NCGR_LOCUS11789</name>
</gene>
<dbReference type="InterPro" id="IPR053197">
    <property type="entry name" value="F-box_SCFL_complex_component"/>
</dbReference>
<accession>A0A811N3X3</accession>
<dbReference type="PROSITE" id="PS50181">
    <property type="entry name" value="FBOX"/>
    <property type="match status" value="1"/>
</dbReference>
<keyword evidence="2" id="KW-0472">Membrane</keyword>
<dbReference type="PANTHER" id="PTHR34223:SF99">
    <property type="entry name" value="OS04G0440200 PROTEIN"/>
    <property type="match status" value="1"/>
</dbReference>
<evidence type="ECO:0000256" key="1">
    <source>
        <dbReference type="SAM" id="MobiDB-lite"/>
    </source>
</evidence>
<dbReference type="PANTHER" id="PTHR34223">
    <property type="entry name" value="OS11G0201299 PROTEIN"/>
    <property type="match status" value="1"/>
</dbReference>
<proteinExistence type="predicted"/>
<comment type="caution">
    <text evidence="4">The sequence shown here is derived from an EMBL/GenBank/DDBJ whole genome shotgun (WGS) entry which is preliminary data.</text>
</comment>
<organism evidence="4 5">
    <name type="scientific">Miscanthus lutarioriparius</name>
    <dbReference type="NCBI Taxonomy" id="422564"/>
    <lineage>
        <taxon>Eukaryota</taxon>
        <taxon>Viridiplantae</taxon>
        <taxon>Streptophyta</taxon>
        <taxon>Embryophyta</taxon>
        <taxon>Tracheophyta</taxon>
        <taxon>Spermatophyta</taxon>
        <taxon>Magnoliopsida</taxon>
        <taxon>Liliopsida</taxon>
        <taxon>Poales</taxon>
        <taxon>Poaceae</taxon>
        <taxon>PACMAD clade</taxon>
        <taxon>Panicoideae</taxon>
        <taxon>Andropogonodae</taxon>
        <taxon>Andropogoneae</taxon>
        <taxon>Saccharinae</taxon>
        <taxon>Miscanthus</taxon>
    </lineage>
</organism>
<dbReference type="Pfam" id="PF00646">
    <property type="entry name" value="F-box"/>
    <property type="match status" value="1"/>
</dbReference>
<evidence type="ECO:0000313" key="5">
    <source>
        <dbReference type="Proteomes" id="UP000604825"/>
    </source>
</evidence>
<evidence type="ECO:0000313" key="4">
    <source>
        <dbReference type="EMBL" id="CAD6217832.1"/>
    </source>
</evidence>
<feature type="region of interest" description="Disordered" evidence="1">
    <location>
        <begin position="1"/>
        <end position="26"/>
    </location>
</feature>
<dbReference type="EMBL" id="CAJGYO010000003">
    <property type="protein sequence ID" value="CAD6217832.1"/>
    <property type="molecule type" value="Genomic_DNA"/>
</dbReference>
<dbReference type="CDD" id="cd22160">
    <property type="entry name" value="F-box_AtFBL13-like"/>
    <property type="match status" value="1"/>
</dbReference>
<dbReference type="InterPro" id="IPR001810">
    <property type="entry name" value="F-box_dom"/>
</dbReference>
<dbReference type="SUPFAM" id="SSF81383">
    <property type="entry name" value="F-box domain"/>
    <property type="match status" value="1"/>
</dbReference>
<protein>
    <recommendedName>
        <fullName evidence="3">F-box domain-containing protein</fullName>
    </recommendedName>
</protein>
<evidence type="ECO:0000259" key="3">
    <source>
        <dbReference type="PROSITE" id="PS50181"/>
    </source>
</evidence>
<feature type="domain" description="F-box" evidence="3">
    <location>
        <begin position="27"/>
        <end position="79"/>
    </location>
</feature>
<sequence length="517" mass="57190">MTSSASLMPSPTSAPPQDADPGFQSGVDRLNRLPDSLLRDIVSRLPIKDAARTAVLSHRWSLIWRAAPLLTLDDFHRYLFSHDLNPPKPNLRHLGLRFHGFEGPVPSELFDRPPAAQARIGFPSVDLLPARDPARKVAANLFAVQRGARIIYDANARNAVLGNNPATSNLVKASSASPTPSLTSTPSQEATPAFQIGTTELLYASPTRCSTLGLYNIASVPVSVTKSLASPSASLASIPPHNIATDTQITWSEHLQTTHARGIYEYAKVKTVSLSGCYSTDTSNIIVEFVACDDLQTTDMLHSHLLDMFMAFSNPPSTSNARLQQGSKMSKPPWFQFIDLARSWSEKTLLTDGFLLESSPWHTLNLGFNPSTSPHKLQWFQFLQSAAQVDEGNRKAAVDLFLSNFSQIWLFTEILAVGMSMLLNGGFYLITYFWIKHQISFPDLSPSSENYRVISRLYKPSALGALMLVTSYTHHVLYKLLSGVSWKFEPWPPPIQRLCMHLVSSYVFQLEGELCTA</sequence>